<dbReference type="Proteomes" id="UP000263489">
    <property type="component" value="Unassembled WGS sequence"/>
</dbReference>
<feature type="domain" description="N-acetyltransferase" evidence="1">
    <location>
        <begin position="21"/>
        <end position="188"/>
    </location>
</feature>
<evidence type="ECO:0000259" key="1">
    <source>
        <dbReference type="PROSITE" id="PS51186"/>
    </source>
</evidence>
<organism evidence="2 3">
    <name type="scientific">Marinobacter adhaerens</name>
    <dbReference type="NCBI Taxonomy" id="1033846"/>
    <lineage>
        <taxon>Bacteria</taxon>
        <taxon>Pseudomonadati</taxon>
        <taxon>Pseudomonadota</taxon>
        <taxon>Gammaproteobacteria</taxon>
        <taxon>Pseudomonadales</taxon>
        <taxon>Marinobacteraceae</taxon>
        <taxon>Marinobacter</taxon>
    </lineage>
</organism>
<dbReference type="PROSITE" id="PS51186">
    <property type="entry name" value="GNAT"/>
    <property type="match status" value="1"/>
</dbReference>
<dbReference type="SUPFAM" id="SSF55729">
    <property type="entry name" value="Acyl-CoA N-acyltransferases (Nat)"/>
    <property type="match status" value="1"/>
</dbReference>
<dbReference type="AlphaFoldDB" id="A0A352IPJ2"/>
<sequence length="191" mass="21212">MLLAKVERELQVAVNQAKRGFVIREAREEDLPEMVGFLAKLALHVSGAPPHDLKESEYKRLLRTLHSALDDPNRRLVVAESKSAGLVGMGYVYIWRSQGIWEQSEAAEFKSGVIDDIWVEPDFRGLGILKALLRDLVNFAEEHHASELILEYSASNKEAKAAWTKLGFKPTGVRAAAFTSVVKQALAESQG</sequence>
<proteinExistence type="predicted"/>
<accession>A0A352IPJ2</accession>
<dbReference type="PANTHER" id="PTHR43072">
    <property type="entry name" value="N-ACETYLTRANSFERASE"/>
    <property type="match status" value="1"/>
</dbReference>
<comment type="caution">
    <text evidence="2">The sequence shown here is derived from an EMBL/GenBank/DDBJ whole genome shotgun (WGS) entry which is preliminary data.</text>
</comment>
<name>A0A352IPJ2_9GAMM</name>
<dbReference type="GO" id="GO:0016747">
    <property type="term" value="F:acyltransferase activity, transferring groups other than amino-acyl groups"/>
    <property type="evidence" value="ECO:0007669"/>
    <property type="project" value="InterPro"/>
</dbReference>
<evidence type="ECO:0000313" key="3">
    <source>
        <dbReference type="Proteomes" id="UP000263489"/>
    </source>
</evidence>
<dbReference type="Pfam" id="PF00583">
    <property type="entry name" value="Acetyltransf_1"/>
    <property type="match status" value="1"/>
</dbReference>
<dbReference type="CDD" id="cd04301">
    <property type="entry name" value="NAT_SF"/>
    <property type="match status" value="1"/>
</dbReference>
<protein>
    <submittedName>
        <fullName evidence="2">GNAT family N-acetyltransferase</fullName>
    </submittedName>
</protein>
<dbReference type="InterPro" id="IPR016181">
    <property type="entry name" value="Acyl_CoA_acyltransferase"/>
</dbReference>
<dbReference type="InterPro" id="IPR000182">
    <property type="entry name" value="GNAT_dom"/>
</dbReference>
<reference evidence="2 3" key="1">
    <citation type="journal article" date="2018" name="Nat. Biotechnol.">
        <title>A standardized bacterial taxonomy based on genome phylogeny substantially revises the tree of life.</title>
        <authorList>
            <person name="Parks D.H."/>
            <person name="Chuvochina M."/>
            <person name="Waite D.W."/>
            <person name="Rinke C."/>
            <person name="Skarshewski A."/>
            <person name="Chaumeil P.A."/>
            <person name="Hugenholtz P."/>
        </authorList>
    </citation>
    <scope>NUCLEOTIDE SEQUENCE [LARGE SCALE GENOMIC DNA]</scope>
    <source>
        <strain evidence="2">UBA9380</strain>
    </source>
</reference>
<dbReference type="Gene3D" id="3.40.630.30">
    <property type="match status" value="1"/>
</dbReference>
<dbReference type="EMBL" id="DNNA01000055">
    <property type="protein sequence ID" value="HBC33375.1"/>
    <property type="molecule type" value="Genomic_DNA"/>
</dbReference>
<gene>
    <name evidence="2" type="ORF">DC045_03415</name>
</gene>
<evidence type="ECO:0000313" key="2">
    <source>
        <dbReference type="EMBL" id="HBC33375.1"/>
    </source>
</evidence>
<keyword evidence="2" id="KW-0808">Transferase</keyword>